<dbReference type="AlphaFoldDB" id="X7SCM1"/>
<proteinExistence type="predicted"/>
<organism evidence="1">
    <name type="scientific">Fusobacterium nucleatum 13_3C</name>
    <dbReference type="NCBI Taxonomy" id="1357398"/>
    <lineage>
        <taxon>Bacteria</taxon>
        <taxon>Fusobacteriati</taxon>
        <taxon>Fusobacteriota</taxon>
        <taxon>Fusobacteriia</taxon>
        <taxon>Fusobacteriales</taxon>
        <taxon>Fusobacteriaceae</taxon>
        <taxon>Fusobacterium</taxon>
    </lineage>
</organism>
<dbReference type="PATRIC" id="fig|1357398.3.peg.87"/>
<comment type="caution">
    <text evidence="1">The sequence shown here is derived from an EMBL/GenBank/DDBJ whole genome shotgun (WGS) entry which is preliminary data.</text>
</comment>
<gene>
    <name evidence="1" type="ORF">HMPREF2085_00095</name>
</gene>
<accession>X7SCM1</accession>
<protein>
    <submittedName>
        <fullName evidence="1">Uncharacterized protein</fullName>
    </submittedName>
</protein>
<evidence type="ECO:0000313" key="1">
    <source>
        <dbReference type="EMBL" id="ETZ31351.1"/>
    </source>
</evidence>
<dbReference type="HOGENOM" id="CLU_1178836_0_0_0"/>
<reference evidence="1" key="1">
    <citation type="submission" date="2014-01" db="EMBL/GenBank/DDBJ databases">
        <title>The Genome Sequence of Fusobacterium nucleatum 13_3C.</title>
        <authorList>
            <consortium name="The Broad Institute Genomics Platform"/>
            <person name="Earl A."/>
            <person name="Allen-Vercoe E."/>
            <person name="Daigneault M."/>
            <person name="Young S.K."/>
            <person name="Zeng Q."/>
            <person name="Gargeya S."/>
            <person name="Fitzgerald M."/>
            <person name="Abouelleil A."/>
            <person name="Alvarado L."/>
            <person name="Chapman S.B."/>
            <person name="Gainer-Dewar J."/>
            <person name="Goldberg J."/>
            <person name="Griggs A."/>
            <person name="Gujja S."/>
            <person name="Hansen M."/>
            <person name="Howarth C."/>
            <person name="Imamovic A."/>
            <person name="Ireland A."/>
            <person name="Larimer J."/>
            <person name="McCowan C."/>
            <person name="Murphy C."/>
            <person name="Pearson M."/>
            <person name="Poon T.W."/>
            <person name="Priest M."/>
            <person name="Roberts A."/>
            <person name="Saif S."/>
            <person name="Shea T."/>
            <person name="Sykes S."/>
            <person name="Wortman J."/>
            <person name="Nusbaum C."/>
            <person name="Birren B."/>
        </authorList>
    </citation>
    <scope>NUCLEOTIDE SEQUENCE [LARGE SCALE GENOMIC DNA]</scope>
    <source>
        <strain evidence="1">13_3C</strain>
    </source>
</reference>
<name>X7SCM1_FUSNU</name>
<sequence>MKRFSFILSLMVIFVFNVFAEEDVFSYYPNSEMQVKFLWKDNKLTGVSGGFYNNNKLIEKMDTNDFTMFIDSSDSDLLKYILKRLYPNDVIEVNLKENKNSLKTTFYNIENKFIAREVITTPEKNVTKVYWDKNKLKEINETTDKASISKFYNKNGVLILEITVKIPGLNKKSIQNLDDIELLKSNIENNIEIKEYFENTGSLKSVLTIINGKESFIEYKEDKTKKSNLNNLKNK</sequence>
<dbReference type="EMBL" id="JAOZ01000001">
    <property type="protein sequence ID" value="ETZ31351.1"/>
    <property type="molecule type" value="Genomic_DNA"/>
</dbReference>